<proteinExistence type="predicted"/>
<evidence type="ECO:0000313" key="1">
    <source>
        <dbReference type="EMBL" id="AFC85875.1"/>
    </source>
</evidence>
<dbReference type="HOGENOM" id="CLU_2167251_0_0_6"/>
<dbReference type="RefSeq" id="WP_014402880.1">
    <property type="nucleotide sequence ID" value="NC_017033.1"/>
</dbReference>
<dbReference type="KEGG" id="fau:Fraau_1452"/>
<accession>H8L631</accession>
<dbReference type="STRING" id="767434.Fraau_1452"/>
<dbReference type="AlphaFoldDB" id="H8L631"/>
<organism evidence="1 2">
    <name type="scientific">Frateuria aurantia (strain ATCC 33424 / DSM 6220 / KCTC 2777 / LMG 1558 / NBRC 3245 / NCIMB 13370)</name>
    <name type="common">Acetobacter aurantius</name>
    <dbReference type="NCBI Taxonomy" id="767434"/>
    <lineage>
        <taxon>Bacteria</taxon>
        <taxon>Pseudomonadati</taxon>
        <taxon>Pseudomonadota</taxon>
        <taxon>Gammaproteobacteria</taxon>
        <taxon>Lysobacterales</taxon>
        <taxon>Rhodanobacteraceae</taxon>
        <taxon>Frateuria</taxon>
    </lineage>
</organism>
<name>H8L631_FRAAD</name>
<dbReference type="Proteomes" id="UP000005234">
    <property type="component" value="Chromosome"/>
</dbReference>
<dbReference type="EMBL" id="CP003350">
    <property type="protein sequence ID" value="AFC85875.1"/>
    <property type="molecule type" value="Genomic_DNA"/>
</dbReference>
<sequence length="110" mass="11913">MKSLGNISRGSDAIAKEISENALEHGRIAVYIGETGGVAFVTHHEAGYDGFLVTHSSRLVGVYQGNASGTGECHPEHSIFAVAMADLEHWMGFIRVPPKPRARVERREVA</sequence>
<gene>
    <name evidence="1" type="ordered locus">Fraau_1452</name>
</gene>
<keyword evidence="2" id="KW-1185">Reference proteome</keyword>
<protein>
    <submittedName>
        <fullName evidence="1">Uncharacterized protein</fullName>
    </submittedName>
</protein>
<evidence type="ECO:0000313" key="2">
    <source>
        <dbReference type="Proteomes" id="UP000005234"/>
    </source>
</evidence>
<reference evidence="1" key="1">
    <citation type="submission" date="2012-02" db="EMBL/GenBank/DDBJ databases">
        <title>The complete genome of Frateuria aurantia DSM 6220.</title>
        <authorList>
            <consortium name="US DOE Joint Genome Institute (JGI-PGF)"/>
            <person name="Lucas S."/>
            <person name="Copeland A."/>
            <person name="Lapidus A."/>
            <person name="Glavina del Rio T."/>
            <person name="Dalin E."/>
            <person name="Tice H."/>
            <person name="Bruce D."/>
            <person name="Goodwin L."/>
            <person name="Pitluck S."/>
            <person name="Peters L."/>
            <person name="Ovchinnikova G."/>
            <person name="Teshima H."/>
            <person name="Kyrpides N."/>
            <person name="Mavromatis K."/>
            <person name="Ivanova N."/>
            <person name="Brettin T."/>
            <person name="Detter J.C."/>
            <person name="Han C."/>
            <person name="Larimer F."/>
            <person name="Land M."/>
            <person name="Hauser L."/>
            <person name="Markowitz V."/>
            <person name="Cheng J.-F."/>
            <person name="Hugenholtz P."/>
            <person name="Woyke T."/>
            <person name="Wu D."/>
            <person name="Brambilla E."/>
            <person name="Klenk H.-P."/>
            <person name="Eisen J.A."/>
        </authorList>
    </citation>
    <scope>NUCLEOTIDE SEQUENCE</scope>
    <source>
        <strain evidence="1">DSM 6220</strain>
    </source>
</reference>